<keyword evidence="4" id="KW-1185">Reference proteome</keyword>
<evidence type="ECO:0000259" key="2">
    <source>
        <dbReference type="Pfam" id="PF00149"/>
    </source>
</evidence>
<reference evidence="3" key="1">
    <citation type="journal article" date="2023" name="Front. Microbiol.">
        <title>Genomic-based phylogenetic and metabolic analyses of the genus Natronomonas, and description of Natronomonas aquatica sp. nov.</title>
        <authorList>
            <person name="Garcia-Roldan A."/>
            <person name="Duran-Viseras A."/>
            <person name="de la Haba R.R."/>
            <person name="Corral P."/>
            <person name="Sanchez-Porro C."/>
            <person name="Ventosa A."/>
        </authorList>
    </citation>
    <scope>NUCLEOTIDE SEQUENCE</scope>
    <source>
        <strain evidence="3">F2-12</strain>
    </source>
</reference>
<dbReference type="InterPro" id="IPR050535">
    <property type="entry name" value="DNA_Repair-Maintenance_Comp"/>
</dbReference>
<comment type="caution">
    <text evidence="3">The sequence shown here is derived from an EMBL/GenBank/DDBJ whole genome shotgun (WGS) entry which is preliminary data.</text>
</comment>
<dbReference type="AlphaFoldDB" id="A0A9R1CW68"/>
<feature type="domain" description="Calcineurin-like phosphoesterase" evidence="2">
    <location>
        <begin position="3"/>
        <end position="226"/>
    </location>
</feature>
<evidence type="ECO:0000313" key="3">
    <source>
        <dbReference type="EMBL" id="MCQ4334872.1"/>
    </source>
</evidence>
<dbReference type="InterPro" id="IPR029052">
    <property type="entry name" value="Metallo-depent_PP-like"/>
</dbReference>
<protein>
    <submittedName>
        <fullName evidence="3">Metallophosphoesterase</fullName>
    </submittedName>
</protein>
<feature type="compositionally biased region" description="Acidic residues" evidence="1">
    <location>
        <begin position="487"/>
        <end position="497"/>
    </location>
</feature>
<proteinExistence type="predicted"/>
<feature type="region of interest" description="Disordered" evidence="1">
    <location>
        <begin position="471"/>
        <end position="503"/>
    </location>
</feature>
<dbReference type="Gene3D" id="3.60.21.10">
    <property type="match status" value="1"/>
</dbReference>
<dbReference type="PANTHER" id="PTHR30337">
    <property type="entry name" value="COMPONENT OF ATP-DEPENDENT DSDNA EXONUCLEASE"/>
    <property type="match status" value="1"/>
</dbReference>
<evidence type="ECO:0000256" key="1">
    <source>
        <dbReference type="SAM" id="MobiDB-lite"/>
    </source>
</evidence>
<name>A0A9R1CW68_9EURY</name>
<dbReference type="GO" id="GO:0016787">
    <property type="term" value="F:hydrolase activity"/>
    <property type="evidence" value="ECO:0007669"/>
    <property type="project" value="InterPro"/>
</dbReference>
<evidence type="ECO:0000313" key="4">
    <source>
        <dbReference type="Proteomes" id="UP001139494"/>
    </source>
</evidence>
<dbReference type="EMBL" id="JAHLKM010000042">
    <property type="protein sequence ID" value="MCQ4334872.1"/>
    <property type="molecule type" value="Genomic_DNA"/>
</dbReference>
<accession>A0A9R1CW68</accession>
<dbReference type="InterPro" id="IPR004843">
    <property type="entry name" value="Calcineurin-like_PHP"/>
</dbReference>
<dbReference type="RefSeq" id="WP_256031094.1">
    <property type="nucleotide sequence ID" value="NZ_JAHLKM010000042.1"/>
</dbReference>
<dbReference type="Proteomes" id="UP001139494">
    <property type="component" value="Unassembled WGS sequence"/>
</dbReference>
<dbReference type="Pfam" id="PF00149">
    <property type="entry name" value="Metallophos"/>
    <property type="match status" value="1"/>
</dbReference>
<sequence length="503" mass="56429">MLTLTHIADTHLGHRQYGVKQREDDMVSTLRTALDEIITEHDTDAILLPGDLFHSRDLRPKVLHQTEQELARVPDDVPVLVSRGNHDENLTPREVTWLNYLHQRGHIVFLQAELTADPETAWFNPYEPNEPGQSAGFYDIDVDAFDGPVRVFGLQWRGAKTGQALQQVADGIQETNEMHGEPAFTVLLAHFGMEDEVPTLGGTVTHAELRDVKKQVDYLALGHIHKRYEAADWIYNPGSPEAHNTREGRDDWEHGYYSITLDTDGSVSGSSAVGFDVAHHPTKRRPYYRFEFDVTPHESPGELETAFKNHGQDEQSAMTEYCSQERFTANDEPRAPIVDLRFTGTLQFSRGDFRTDELSAWLEETWDALYVQVNMGIRTANIQQLISEIDEEDVFKDGKLNTAVLEDRVFETIAKESIYAEHASDVADVLGNAHQMAQAEEAVEDIQESISSARRDLFPELADDVVLDIDEDPFDDTEGVESSGEAVDGELPAEADDAVGVSE</sequence>
<gene>
    <name evidence="3" type="ORF">KM295_15560</name>
</gene>
<organism evidence="3 4">
    <name type="scientific">Natronomonas aquatica</name>
    <dbReference type="NCBI Taxonomy" id="2841590"/>
    <lineage>
        <taxon>Archaea</taxon>
        <taxon>Methanobacteriati</taxon>
        <taxon>Methanobacteriota</taxon>
        <taxon>Stenosarchaea group</taxon>
        <taxon>Halobacteria</taxon>
        <taxon>Halobacteriales</taxon>
        <taxon>Natronomonadaceae</taxon>
        <taxon>Natronomonas</taxon>
    </lineage>
</organism>
<dbReference type="PANTHER" id="PTHR30337:SF0">
    <property type="entry name" value="NUCLEASE SBCCD SUBUNIT D"/>
    <property type="match status" value="1"/>
</dbReference>
<dbReference type="SUPFAM" id="SSF56300">
    <property type="entry name" value="Metallo-dependent phosphatases"/>
    <property type="match status" value="1"/>
</dbReference>